<evidence type="ECO:0000313" key="4">
    <source>
        <dbReference type="Proteomes" id="UP001620626"/>
    </source>
</evidence>
<name>A0ABD2I577_9BILA</name>
<sequence>MVSTRVLLKKPPQLGLNDQIRPTATKTKQQQQQRLSGATAAEAYHWRQNEPGPAYRLEVLDAFGMPVQKVELGMPGFLEIRRRHRRTFPHNYANDEGGSLLISDLKAINSENEEATNSVALIDANGCVTNLSMVTSIQQMGPNRLRIGIRFVPFGEKVRVAYQAVVKRCQFGCRLDCNRHFYIGTNSGGQQQRTVQMEADEEPLNYYGAEEEDEEAIDADGKNMLKPTGNEKYQFVVPIHRIRRRAIAMPTTERTIRHFQLEDELWEVRTYGIETVERAENDEQKMFAVRLRDRNVLAATFLAVLLLTSAYLACIIINCHFELFALCVHARQIIVVWRNWCAESACRNATQTLWHSSGVATPCKSAVNGEVKFTDSVKGTTGQV</sequence>
<gene>
    <name evidence="3" type="ORF">niasHT_034986</name>
</gene>
<dbReference type="AlphaFoldDB" id="A0ABD2I577"/>
<keyword evidence="2" id="KW-1133">Transmembrane helix</keyword>
<proteinExistence type="predicted"/>
<feature type="region of interest" description="Disordered" evidence="1">
    <location>
        <begin position="12"/>
        <end position="36"/>
    </location>
</feature>
<keyword evidence="2" id="KW-0812">Transmembrane</keyword>
<protein>
    <recommendedName>
        <fullName evidence="5">ZP domain-containing protein</fullName>
    </recommendedName>
</protein>
<accession>A0ABD2I577</accession>
<evidence type="ECO:0008006" key="5">
    <source>
        <dbReference type="Google" id="ProtNLM"/>
    </source>
</evidence>
<organism evidence="3 4">
    <name type="scientific">Heterodera trifolii</name>
    <dbReference type="NCBI Taxonomy" id="157864"/>
    <lineage>
        <taxon>Eukaryota</taxon>
        <taxon>Metazoa</taxon>
        <taxon>Ecdysozoa</taxon>
        <taxon>Nematoda</taxon>
        <taxon>Chromadorea</taxon>
        <taxon>Rhabditida</taxon>
        <taxon>Tylenchina</taxon>
        <taxon>Tylenchomorpha</taxon>
        <taxon>Tylenchoidea</taxon>
        <taxon>Heteroderidae</taxon>
        <taxon>Heteroderinae</taxon>
        <taxon>Heterodera</taxon>
    </lineage>
</organism>
<evidence type="ECO:0000256" key="2">
    <source>
        <dbReference type="SAM" id="Phobius"/>
    </source>
</evidence>
<keyword evidence="4" id="KW-1185">Reference proteome</keyword>
<reference evidence="3 4" key="1">
    <citation type="submission" date="2024-10" db="EMBL/GenBank/DDBJ databases">
        <authorList>
            <person name="Kim D."/>
        </authorList>
    </citation>
    <scope>NUCLEOTIDE SEQUENCE [LARGE SCALE GENOMIC DNA]</scope>
    <source>
        <strain evidence="3">BH-2024</strain>
    </source>
</reference>
<feature type="transmembrane region" description="Helical" evidence="2">
    <location>
        <begin position="296"/>
        <end position="318"/>
    </location>
</feature>
<evidence type="ECO:0000256" key="1">
    <source>
        <dbReference type="SAM" id="MobiDB-lite"/>
    </source>
</evidence>
<dbReference type="EMBL" id="JBICBT010001270">
    <property type="protein sequence ID" value="KAL3075619.1"/>
    <property type="molecule type" value="Genomic_DNA"/>
</dbReference>
<evidence type="ECO:0000313" key="3">
    <source>
        <dbReference type="EMBL" id="KAL3075619.1"/>
    </source>
</evidence>
<keyword evidence="2" id="KW-0472">Membrane</keyword>
<comment type="caution">
    <text evidence="3">The sequence shown here is derived from an EMBL/GenBank/DDBJ whole genome shotgun (WGS) entry which is preliminary data.</text>
</comment>
<dbReference type="Proteomes" id="UP001620626">
    <property type="component" value="Unassembled WGS sequence"/>
</dbReference>